<evidence type="ECO:0000313" key="1">
    <source>
        <dbReference type="EMBL" id="PZQ14101.1"/>
    </source>
</evidence>
<sequence length="131" mass="14580">MNDKSHVSLEQRVCLVCGVSFDTGSVLLDLRVRARLEHRTTTGWGLCIEHQRLADEGYVALIECDPERSGLSATEDRVKPSDAYRTGRVAHLKREVFARVFARPLAADQPCVFIDAGVFERLQSLVAPTPN</sequence>
<gene>
    <name evidence="1" type="ORF">DI564_10325</name>
</gene>
<protein>
    <submittedName>
        <fullName evidence="1">ATPase</fullName>
    </submittedName>
</protein>
<name>A0A2W5KB63_9GAMM</name>
<organism evidence="1 2">
    <name type="scientific">Rhodanobacter denitrificans</name>
    <dbReference type="NCBI Taxonomy" id="666685"/>
    <lineage>
        <taxon>Bacteria</taxon>
        <taxon>Pseudomonadati</taxon>
        <taxon>Pseudomonadota</taxon>
        <taxon>Gammaproteobacteria</taxon>
        <taxon>Lysobacterales</taxon>
        <taxon>Rhodanobacteraceae</taxon>
        <taxon>Rhodanobacter</taxon>
    </lineage>
</organism>
<accession>A0A2W5KB63</accession>
<dbReference type="Proteomes" id="UP000249046">
    <property type="component" value="Unassembled WGS sequence"/>
</dbReference>
<dbReference type="EMBL" id="QFPO01000008">
    <property type="protein sequence ID" value="PZQ14101.1"/>
    <property type="molecule type" value="Genomic_DNA"/>
</dbReference>
<proteinExistence type="predicted"/>
<dbReference type="AlphaFoldDB" id="A0A2W5KB63"/>
<reference evidence="1 2" key="1">
    <citation type="submission" date="2017-08" db="EMBL/GenBank/DDBJ databases">
        <title>Infants hospitalized years apart are colonized by the same room-sourced microbial strains.</title>
        <authorList>
            <person name="Brooks B."/>
            <person name="Olm M.R."/>
            <person name="Firek B.A."/>
            <person name="Baker R."/>
            <person name="Thomas B.C."/>
            <person name="Morowitz M.J."/>
            <person name="Banfield J.F."/>
        </authorList>
    </citation>
    <scope>NUCLEOTIDE SEQUENCE [LARGE SCALE GENOMIC DNA]</scope>
    <source>
        <strain evidence="1">S2_005_003_R2_42</strain>
    </source>
</reference>
<comment type="caution">
    <text evidence="1">The sequence shown here is derived from an EMBL/GenBank/DDBJ whole genome shotgun (WGS) entry which is preliminary data.</text>
</comment>
<evidence type="ECO:0000313" key="2">
    <source>
        <dbReference type="Proteomes" id="UP000249046"/>
    </source>
</evidence>